<feature type="region of interest" description="Disordered" evidence="1">
    <location>
        <begin position="21"/>
        <end position="44"/>
    </location>
</feature>
<evidence type="ECO:0000256" key="1">
    <source>
        <dbReference type="SAM" id="MobiDB-lite"/>
    </source>
</evidence>
<gene>
    <name evidence="3" type="ORF">BO94DRAFT_586160</name>
</gene>
<keyword evidence="2" id="KW-0732">Signal</keyword>
<feature type="signal peptide" evidence="2">
    <location>
        <begin position="1"/>
        <end position="19"/>
    </location>
</feature>
<comment type="caution">
    <text evidence="3">The sequence shown here is derived from an EMBL/GenBank/DDBJ whole genome shotgun (WGS) entry which is preliminary data.</text>
</comment>
<proteinExistence type="predicted"/>
<name>A0A317WKI9_9EURO</name>
<evidence type="ECO:0000256" key="2">
    <source>
        <dbReference type="SAM" id="SignalP"/>
    </source>
</evidence>
<reference evidence="3 4" key="1">
    <citation type="submission" date="2016-12" db="EMBL/GenBank/DDBJ databases">
        <title>The genomes of Aspergillus section Nigri reveals drivers in fungal speciation.</title>
        <authorList>
            <consortium name="DOE Joint Genome Institute"/>
            <person name="Vesth T.C."/>
            <person name="Nybo J."/>
            <person name="Theobald S."/>
            <person name="Brandl J."/>
            <person name="Frisvad J.C."/>
            <person name="Nielsen K.F."/>
            <person name="Lyhne E.K."/>
            <person name="Kogle M.E."/>
            <person name="Kuo A."/>
            <person name="Riley R."/>
            <person name="Clum A."/>
            <person name="Nolan M."/>
            <person name="Lipzen A."/>
            <person name="Salamov A."/>
            <person name="Henrissat B."/>
            <person name="Wiebenga A."/>
            <person name="De Vries R.P."/>
            <person name="Grigoriev I.V."/>
            <person name="Mortensen U.H."/>
            <person name="Andersen M.R."/>
            <person name="Baker S.E."/>
        </authorList>
    </citation>
    <scope>NUCLEOTIDE SEQUENCE [LARGE SCALE GENOMIC DNA]</scope>
    <source>
        <strain evidence="3 4">CBS 115572</strain>
    </source>
</reference>
<keyword evidence="4" id="KW-1185">Reference proteome</keyword>
<organism evidence="3 4">
    <name type="scientific">Aspergillus sclerotioniger CBS 115572</name>
    <dbReference type="NCBI Taxonomy" id="1450535"/>
    <lineage>
        <taxon>Eukaryota</taxon>
        <taxon>Fungi</taxon>
        <taxon>Dikarya</taxon>
        <taxon>Ascomycota</taxon>
        <taxon>Pezizomycotina</taxon>
        <taxon>Eurotiomycetes</taxon>
        <taxon>Eurotiomycetidae</taxon>
        <taxon>Eurotiales</taxon>
        <taxon>Aspergillaceae</taxon>
        <taxon>Aspergillus</taxon>
        <taxon>Aspergillus subgen. Circumdati</taxon>
    </lineage>
</organism>
<feature type="region of interest" description="Disordered" evidence="1">
    <location>
        <begin position="74"/>
        <end position="99"/>
    </location>
</feature>
<dbReference type="Proteomes" id="UP000246702">
    <property type="component" value="Unassembled WGS sequence"/>
</dbReference>
<accession>A0A317WKI9</accession>
<dbReference type="OrthoDB" id="10441254at2759"/>
<protein>
    <submittedName>
        <fullName evidence="3">Uncharacterized protein</fullName>
    </submittedName>
</protein>
<sequence>MGKFFLLAALLSLSMAASAAPVTQNKDIPLSKATAKRTNNGNSEDFWFDAYPKHASRDDNSRVSEEVWLDTVPEERSVKRTDGAQGSGISEELLVHGEH</sequence>
<evidence type="ECO:0000313" key="4">
    <source>
        <dbReference type="Proteomes" id="UP000246702"/>
    </source>
</evidence>
<dbReference type="EMBL" id="MSFK01000015">
    <property type="protein sequence ID" value="PWY86575.1"/>
    <property type="molecule type" value="Genomic_DNA"/>
</dbReference>
<dbReference type="RefSeq" id="XP_025467166.1">
    <property type="nucleotide sequence ID" value="XM_025615745.1"/>
</dbReference>
<dbReference type="GeneID" id="37117888"/>
<dbReference type="AlphaFoldDB" id="A0A317WKI9"/>
<feature type="chain" id="PRO_5016259037" evidence="2">
    <location>
        <begin position="20"/>
        <end position="99"/>
    </location>
</feature>
<evidence type="ECO:0000313" key="3">
    <source>
        <dbReference type="EMBL" id="PWY86575.1"/>
    </source>
</evidence>